<feature type="region of interest" description="Disordered" evidence="1">
    <location>
        <begin position="201"/>
        <end position="220"/>
    </location>
</feature>
<keyword evidence="5" id="KW-1185">Reference proteome</keyword>
<feature type="signal peptide" evidence="2">
    <location>
        <begin position="1"/>
        <end position="21"/>
    </location>
</feature>
<dbReference type="InterPro" id="IPR029226">
    <property type="entry name" value="Ecp2-like"/>
</dbReference>
<dbReference type="EMBL" id="MAVT02000276">
    <property type="protein sequence ID" value="POS77359.1"/>
    <property type="molecule type" value="Genomic_DNA"/>
</dbReference>
<dbReference type="AlphaFoldDB" id="A0A2P5I4C5"/>
<gene>
    <name evidence="4" type="ORF">DHEL01_v204238</name>
</gene>
<evidence type="ECO:0000313" key="5">
    <source>
        <dbReference type="Proteomes" id="UP000094444"/>
    </source>
</evidence>
<feature type="chain" id="PRO_5015108377" description="Ecp2 effector protein-like domain-containing protein" evidence="2">
    <location>
        <begin position="22"/>
        <end position="220"/>
    </location>
</feature>
<dbReference type="Proteomes" id="UP000094444">
    <property type="component" value="Unassembled WGS sequence"/>
</dbReference>
<dbReference type="OrthoDB" id="5237078at2759"/>
<protein>
    <recommendedName>
        <fullName evidence="3">Ecp2 effector protein-like domain-containing protein</fullName>
    </recommendedName>
</protein>
<proteinExistence type="predicted"/>
<feature type="domain" description="Ecp2 effector protein-like" evidence="3">
    <location>
        <begin position="72"/>
        <end position="152"/>
    </location>
</feature>
<accession>A0A2P5I4C5</accession>
<name>A0A2P5I4C5_DIAHE</name>
<evidence type="ECO:0000256" key="1">
    <source>
        <dbReference type="SAM" id="MobiDB-lite"/>
    </source>
</evidence>
<comment type="caution">
    <text evidence="4">The sequence shown here is derived from an EMBL/GenBank/DDBJ whole genome shotgun (WGS) entry which is preliminary data.</text>
</comment>
<sequence length="220" mass="23245">MNTATILSLLATMIYLTVAAAVPPAGYFSTAPTGSVAKRVEATFAWREYFVRNCTALNLTAVDVLNKTIDGNDCENLSAWQSGNNGGYYELWDFNHSSNYTYRPIVGHDTCVIALHHSENGPNDYAVIGSLDVIDLIATVLSRFELNGKLPTIGGSLVCGPNRVSLNILIYNGRTGWQGTGNTAVPISLNGAAGGTDYNTGSPPPMPVISVPMAGPTSGT</sequence>
<dbReference type="Pfam" id="PF14856">
    <property type="entry name" value="Hce2"/>
    <property type="match status" value="1"/>
</dbReference>
<evidence type="ECO:0000259" key="3">
    <source>
        <dbReference type="Pfam" id="PF14856"/>
    </source>
</evidence>
<organism evidence="4 5">
    <name type="scientific">Diaporthe helianthi</name>
    <dbReference type="NCBI Taxonomy" id="158607"/>
    <lineage>
        <taxon>Eukaryota</taxon>
        <taxon>Fungi</taxon>
        <taxon>Dikarya</taxon>
        <taxon>Ascomycota</taxon>
        <taxon>Pezizomycotina</taxon>
        <taxon>Sordariomycetes</taxon>
        <taxon>Sordariomycetidae</taxon>
        <taxon>Diaporthales</taxon>
        <taxon>Diaporthaceae</taxon>
        <taxon>Diaporthe</taxon>
    </lineage>
</organism>
<evidence type="ECO:0000256" key="2">
    <source>
        <dbReference type="SAM" id="SignalP"/>
    </source>
</evidence>
<reference evidence="4" key="1">
    <citation type="submission" date="2017-09" db="EMBL/GenBank/DDBJ databases">
        <title>Polyketide synthases of a Diaporthe helianthi virulent isolate.</title>
        <authorList>
            <person name="Baroncelli R."/>
        </authorList>
    </citation>
    <scope>NUCLEOTIDE SEQUENCE [LARGE SCALE GENOMIC DNA]</scope>
    <source>
        <strain evidence="4">7/96</strain>
    </source>
</reference>
<dbReference type="InParanoid" id="A0A2P5I4C5"/>
<keyword evidence="2" id="KW-0732">Signal</keyword>
<evidence type="ECO:0000313" key="4">
    <source>
        <dbReference type="EMBL" id="POS77359.1"/>
    </source>
</evidence>